<comment type="similarity">
    <text evidence="3">Belongs to the WD repeat fritz family.</text>
</comment>
<dbReference type="EMBL" id="MU825931">
    <property type="protein sequence ID" value="KAJ7382275.1"/>
    <property type="molecule type" value="Genomic_DNA"/>
</dbReference>
<evidence type="ECO:0000256" key="8">
    <source>
        <dbReference type="ARBA" id="ARBA00022794"/>
    </source>
</evidence>
<keyword evidence="12" id="KW-0966">Cell projection</keyword>
<evidence type="ECO:0000256" key="1">
    <source>
        <dbReference type="ARBA" id="ARBA00004236"/>
    </source>
</evidence>
<dbReference type="GO" id="GO:0044782">
    <property type="term" value="P:cilium organization"/>
    <property type="evidence" value="ECO:0007669"/>
    <property type="project" value="TreeGrafter"/>
</dbReference>
<keyword evidence="14" id="KW-1185">Reference proteome</keyword>
<keyword evidence="6" id="KW-0853">WD repeat</keyword>
<reference evidence="13" key="1">
    <citation type="submission" date="2023-01" db="EMBL/GenBank/DDBJ databases">
        <title>Genome assembly of the deep-sea coral Lophelia pertusa.</title>
        <authorList>
            <person name="Herrera S."/>
            <person name="Cordes E."/>
        </authorList>
    </citation>
    <scope>NUCLEOTIDE SEQUENCE</scope>
    <source>
        <strain evidence="13">USNM1676648</strain>
        <tissue evidence="13">Polyp</tissue>
    </source>
</reference>
<evidence type="ECO:0000256" key="4">
    <source>
        <dbReference type="ARBA" id="ARBA00022475"/>
    </source>
</evidence>
<proteinExistence type="inferred from homology"/>
<keyword evidence="8" id="KW-0970">Cilium biogenesis/degradation</keyword>
<name>A0A9X0D0H5_9CNID</name>
<dbReference type="AlphaFoldDB" id="A0A9X0D0H5"/>
<protein>
    <submittedName>
        <fullName evidence="13">Uncharacterized protein</fullName>
    </submittedName>
</protein>
<keyword evidence="7" id="KW-0677">Repeat</keyword>
<keyword evidence="10" id="KW-0472">Membrane</keyword>
<keyword evidence="5" id="KW-0963">Cytoplasm</keyword>
<evidence type="ECO:0000256" key="9">
    <source>
        <dbReference type="ARBA" id="ARBA00023069"/>
    </source>
</evidence>
<comment type="subcellular location">
    <subcellularLocation>
        <location evidence="1">Cell membrane</location>
    </subcellularLocation>
    <subcellularLocation>
        <location evidence="2">Cytoplasm</location>
        <location evidence="2">Cytoskeleton</location>
        <location evidence="2">Cilium axoneme</location>
    </subcellularLocation>
</comment>
<evidence type="ECO:0000313" key="14">
    <source>
        <dbReference type="Proteomes" id="UP001163046"/>
    </source>
</evidence>
<dbReference type="PANTHER" id="PTHR13667:SF5">
    <property type="entry name" value="WD REPEAT-CONTAINING AND PLANAR CELL POLARITY EFFECTOR PROTEIN FRITZ HOMOLOG"/>
    <property type="match status" value="1"/>
</dbReference>
<dbReference type="GO" id="GO:0007399">
    <property type="term" value="P:nervous system development"/>
    <property type="evidence" value="ECO:0007669"/>
    <property type="project" value="TreeGrafter"/>
</dbReference>
<dbReference type="PANTHER" id="PTHR13667">
    <property type="entry name" value="HOMOLOC-13"/>
    <property type="match status" value="1"/>
</dbReference>
<evidence type="ECO:0000256" key="6">
    <source>
        <dbReference type="ARBA" id="ARBA00022574"/>
    </source>
</evidence>
<comment type="caution">
    <text evidence="13">The sequence shown here is derived from an EMBL/GenBank/DDBJ whole genome shotgun (WGS) entry which is preliminary data.</text>
</comment>
<keyword evidence="4" id="KW-1003">Cell membrane</keyword>
<dbReference type="GO" id="GO:0005886">
    <property type="term" value="C:plasma membrane"/>
    <property type="evidence" value="ECO:0007669"/>
    <property type="project" value="UniProtKB-SubCell"/>
</dbReference>
<sequence length="169" mass="19111">MASLLGHLHFWSLRKFKNSTGSDIGTHVYHEKASGAGSTGEEAYCEQRRLWGEDRGVSWTPKNRRPERLRDALKECEEMLQHCKVLDVRWRTLRNIQLLLNNGSLISVLVSSSSGDIEKISIDKSLAGKVPDPVNKAIVTDSFLLFSLMEKAKLCYIHFNKKPSLDLKA</sequence>
<dbReference type="Proteomes" id="UP001163046">
    <property type="component" value="Unassembled WGS sequence"/>
</dbReference>
<keyword evidence="9" id="KW-0969">Cilium</keyword>
<keyword evidence="11" id="KW-0206">Cytoskeleton</keyword>
<evidence type="ECO:0000256" key="7">
    <source>
        <dbReference type="ARBA" id="ARBA00022737"/>
    </source>
</evidence>
<evidence type="ECO:0000256" key="12">
    <source>
        <dbReference type="ARBA" id="ARBA00023273"/>
    </source>
</evidence>
<evidence type="ECO:0000256" key="3">
    <source>
        <dbReference type="ARBA" id="ARBA00006059"/>
    </source>
</evidence>
<gene>
    <name evidence="13" type="ORF">OS493_036178</name>
</gene>
<dbReference type="GO" id="GO:0045184">
    <property type="term" value="P:establishment of protein localization"/>
    <property type="evidence" value="ECO:0007669"/>
    <property type="project" value="TreeGrafter"/>
</dbReference>
<evidence type="ECO:0000313" key="13">
    <source>
        <dbReference type="EMBL" id="KAJ7382275.1"/>
    </source>
</evidence>
<dbReference type="InterPro" id="IPR024511">
    <property type="entry name" value="Frtz"/>
</dbReference>
<dbReference type="Pfam" id="PF11768">
    <property type="entry name" value="Frtz"/>
    <property type="match status" value="1"/>
</dbReference>
<dbReference type="OrthoDB" id="10013020at2759"/>
<evidence type="ECO:0000256" key="11">
    <source>
        <dbReference type="ARBA" id="ARBA00023212"/>
    </source>
</evidence>
<accession>A0A9X0D0H5</accession>
<evidence type="ECO:0000256" key="10">
    <source>
        <dbReference type="ARBA" id="ARBA00023136"/>
    </source>
</evidence>
<organism evidence="13 14">
    <name type="scientific">Desmophyllum pertusum</name>
    <dbReference type="NCBI Taxonomy" id="174260"/>
    <lineage>
        <taxon>Eukaryota</taxon>
        <taxon>Metazoa</taxon>
        <taxon>Cnidaria</taxon>
        <taxon>Anthozoa</taxon>
        <taxon>Hexacorallia</taxon>
        <taxon>Scleractinia</taxon>
        <taxon>Caryophylliina</taxon>
        <taxon>Caryophylliidae</taxon>
        <taxon>Desmophyllum</taxon>
    </lineage>
</organism>
<evidence type="ECO:0000256" key="2">
    <source>
        <dbReference type="ARBA" id="ARBA00004430"/>
    </source>
</evidence>
<dbReference type="GO" id="GO:0097541">
    <property type="term" value="C:axonemal basal plate"/>
    <property type="evidence" value="ECO:0007669"/>
    <property type="project" value="TreeGrafter"/>
</dbReference>
<evidence type="ECO:0000256" key="5">
    <source>
        <dbReference type="ARBA" id="ARBA00022490"/>
    </source>
</evidence>